<keyword evidence="4 5" id="KW-0539">Nucleus</keyword>
<dbReference type="Proteomes" id="UP000279236">
    <property type="component" value="Unassembled WGS sequence"/>
</dbReference>
<sequence>MAPKRKSLGSEKAPKKARKAQPESDIEDEEAAFAANSTLNDPMIDEQVSDDDSDDDDENEDVDEEMDEDDGVEEFGDEPAQPAAAGPSRSRNLYAAPTLAELDELRAAEASGGNKFSLQLDELLKSTLLPTTPAPALKTLLGAVHDLVHAIPTLPAVAPRKAASRLKGTPIPFPGPKELSPIKGDVAVQWTLGFEAPAEVVVAGSWAVCGGYKKAKGQAGNVDIVVVMPQTMFSPKDRMAYRYFHKRAHYLAVIADALKKASKKTDSPLHGVEIEWEHADDRRPIISIAAGKAQGLKHAVDIRVHASVPQDTFQLSTLYPSKTLIRSGGDDDESNPTPQCSTSILHDTLQKAHLLHLHRTSQALGDDDRVAAKFLALWRIWAARRGLDRAHGASGWFAGLLLGWVVDGGEVGGISGDRAATKRSRGLGRGLGAWGALRAAWEFLAHTDFEATPVFMAGGSEGIPKSELVGEKGDVFVDPTGSVNVFGDWEKGDVQLLRYHARETLAMLEDANVDRFAEVFLQDQTLGPASFDEYMVVTVNDEDDVEIVDEAEWPSRIARQARRAADVLRRGLTDRATLVHTRVLSDSTFAVGLLLNGADATRILDMGPTSSDEAGGAAFRDLWGERADLRRFKDGSIAESVVWDVARPEDAVLIPSLAVKWLVKRHLGAEAVSVSATPEWLSILQVPASARDAVNTAGAEKFGFRPIMEGYEALYKLLKNVDDQLPLAVLHVAPASELLRYSATFVPHPLDAARAASAPACLSYTPVAEVTLQFESSPRWPDDLAAIQKLKLALLEKLARVVETHMRGVRANIALDAGASEIEDAASLEVFLPAGSAFRIRVHHDREKTLLERALAPPPPGIPNQLPPPPRRLVTPALALHTRRFEHAPSHHASLAPMHHRFPSFSTAVRILKRWAAAHLLSPHLNSETLELIVARTYLDSGARATPSSATAGFLRTLAFLSSWDWNTQPAFVPLQAVTRDAASASGRPRFDAAKRAEVVAAFEKRRAADKDVHSAAWVVATENDVGGTRWTAGVGKVVAARVAALAGATLAQVRAAEDEGDLEVSTLFATPLEHYDAVLHLTEGTRAAEALDPDTSAWESKLAFRNLSSVSGTSVRVGFDSAALLVDTLKRTYGDSVLVFHDLHGGRAVGLLWNPARNAPRAFKPFIGYSAEPSKGEAALVAINRKAILAEIARMGQGIIERIEVRK</sequence>
<evidence type="ECO:0000259" key="12">
    <source>
        <dbReference type="Pfam" id="PF17407"/>
    </source>
</evidence>
<dbReference type="Pfam" id="PF17405">
    <property type="entry name" value="Nrap_D4"/>
    <property type="match status" value="1"/>
</dbReference>
<dbReference type="GO" id="GO:0032040">
    <property type="term" value="C:small-subunit processome"/>
    <property type="evidence" value="ECO:0007669"/>
    <property type="project" value="TreeGrafter"/>
</dbReference>
<protein>
    <recommendedName>
        <fullName evidence="5">U3 small nucleolar RNA-associated protein 22</fullName>
    </recommendedName>
</protein>
<dbReference type="Pfam" id="PF17407">
    <property type="entry name" value="Nrap_D6"/>
    <property type="match status" value="1"/>
</dbReference>
<dbReference type="InterPro" id="IPR035368">
    <property type="entry name" value="Nrap_D3"/>
</dbReference>
<evidence type="ECO:0000259" key="7">
    <source>
        <dbReference type="Pfam" id="PF03813"/>
    </source>
</evidence>
<organism evidence="13 14">
    <name type="scientific">Apiotrichum porosum</name>
    <dbReference type="NCBI Taxonomy" id="105984"/>
    <lineage>
        <taxon>Eukaryota</taxon>
        <taxon>Fungi</taxon>
        <taxon>Dikarya</taxon>
        <taxon>Basidiomycota</taxon>
        <taxon>Agaricomycotina</taxon>
        <taxon>Tremellomycetes</taxon>
        <taxon>Trichosporonales</taxon>
        <taxon>Trichosporonaceae</taxon>
        <taxon>Apiotrichum</taxon>
    </lineage>
</organism>
<feature type="domain" description="Nrap protein" evidence="12">
    <location>
        <begin position="1073"/>
        <end position="1204"/>
    </location>
</feature>
<gene>
    <name evidence="13" type="ORF">EHS24_004346</name>
</gene>
<dbReference type="InterPro" id="IPR035082">
    <property type="entry name" value="Nrap_D1"/>
</dbReference>
<dbReference type="Gene3D" id="3.30.70.3030">
    <property type="match status" value="1"/>
</dbReference>
<reference evidence="13 14" key="1">
    <citation type="submission" date="2018-11" db="EMBL/GenBank/DDBJ databases">
        <title>Genome sequence of Apiotrichum porosum DSM 27194.</title>
        <authorList>
            <person name="Aliyu H."/>
            <person name="Gorte O."/>
            <person name="Ochsenreither K."/>
        </authorList>
    </citation>
    <scope>NUCLEOTIDE SEQUENCE [LARGE SCALE GENOMIC DNA]</scope>
    <source>
        <strain evidence="13 14">DSM 27194</strain>
    </source>
</reference>
<dbReference type="InterPro" id="IPR035369">
    <property type="entry name" value="Nrap_D4"/>
</dbReference>
<evidence type="ECO:0000259" key="11">
    <source>
        <dbReference type="Pfam" id="PF17406"/>
    </source>
</evidence>
<dbReference type="Pfam" id="PF17406">
    <property type="entry name" value="Nrap_D5"/>
    <property type="match status" value="1"/>
</dbReference>
<feature type="compositionally biased region" description="Acidic residues" evidence="6">
    <location>
        <begin position="43"/>
        <end position="77"/>
    </location>
</feature>
<dbReference type="PANTHER" id="PTHR17972">
    <property type="entry name" value="NUCLEOLAR RNA-ASSOCIATED PROTEIN"/>
    <property type="match status" value="1"/>
</dbReference>
<dbReference type="Gene3D" id="1.10.1410.10">
    <property type="match status" value="1"/>
</dbReference>
<dbReference type="Pfam" id="PF17403">
    <property type="entry name" value="Nrap_D2"/>
    <property type="match status" value="1"/>
</dbReference>
<evidence type="ECO:0000259" key="8">
    <source>
        <dbReference type="Pfam" id="PF17403"/>
    </source>
</evidence>
<dbReference type="InterPro" id="IPR005554">
    <property type="entry name" value="NOL6/Upt22"/>
</dbReference>
<feature type="domain" description="Nrap protein" evidence="7">
    <location>
        <begin position="222"/>
        <end position="362"/>
    </location>
</feature>
<name>A0A427Y4W1_9TREE</name>
<comment type="caution">
    <text evidence="13">The sequence shown here is derived from an EMBL/GenBank/DDBJ whole genome shotgun (WGS) entry which is preliminary data.</text>
</comment>
<accession>A0A427Y4W1</accession>
<feature type="domain" description="Nrap protein" evidence="8">
    <location>
        <begin position="375"/>
        <end position="522"/>
    </location>
</feature>
<evidence type="ECO:0000256" key="5">
    <source>
        <dbReference type="RuleBase" id="RU364032"/>
    </source>
</evidence>
<dbReference type="GO" id="GO:0006364">
    <property type="term" value="P:rRNA processing"/>
    <property type="evidence" value="ECO:0007669"/>
    <property type="project" value="UniProtKB-KW"/>
</dbReference>
<dbReference type="InterPro" id="IPR035370">
    <property type="entry name" value="Nrap_D5"/>
</dbReference>
<dbReference type="GO" id="GO:0006409">
    <property type="term" value="P:tRNA export from nucleus"/>
    <property type="evidence" value="ECO:0007669"/>
    <property type="project" value="TreeGrafter"/>
</dbReference>
<dbReference type="EMBL" id="RSCE01000002">
    <property type="protein sequence ID" value="RSH86120.1"/>
    <property type="molecule type" value="Genomic_DNA"/>
</dbReference>
<dbReference type="GO" id="GO:0003723">
    <property type="term" value="F:RNA binding"/>
    <property type="evidence" value="ECO:0007669"/>
    <property type="project" value="UniProtKB-KW"/>
</dbReference>
<keyword evidence="5" id="KW-0698">rRNA processing</keyword>
<evidence type="ECO:0000313" key="13">
    <source>
        <dbReference type="EMBL" id="RSH86120.1"/>
    </source>
</evidence>
<dbReference type="OrthoDB" id="10251401at2759"/>
<proteinExistence type="inferred from homology"/>
<feature type="domain" description="Nrap protein" evidence="11">
    <location>
        <begin position="902"/>
        <end position="1070"/>
    </location>
</feature>
<evidence type="ECO:0000259" key="10">
    <source>
        <dbReference type="Pfam" id="PF17405"/>
    </source>
</evidence>
<comment type="subcellular location">
    <subcellularLocation>
        <location evidence="1 5">Nucleus</location>
        <location evidence="1 5">Nucleolus</location>
    </subcellularLocation>
</comment>
<dbReference type="InterPro" id="IPR035367">
    <property type="entry name" value="Nrap_D2"/>
</dbReference>
<evidence type="ECO:0000256" key="2">
    <source>
        <dbReference type="ARBA" id="ARBA00006674"/>
    </source>
</evidence>
<evidence type="ECO:0000256" key="3">
    <source>
        <dbReference type="ARBA" id="ARBA00022884"/>
    </source>
</evidence>
<comment type="similarity">
    <text evidence="2 5">Belongs to the NRAP family.</text>
</comment>
<evidence type="ECO:0000313" key="14">
    <source>
        <dbReference type="Proteomes" id="UP000279236"/>
    </source>
</evidence>
<dbReference type="Pfam" id="PF17404">
    <property type="entry name" value="Nrap_D3"/>
    <property type="match status" value="1"/>
</dbReference>
<keyword evidence="14" id="KW-1185">Reference proteome</keyword>
<evidence type="ECO:0000259" key="9">
    <source>
        <dbReference type="Pfam" id="PF17404"/>
    </source>
</evidence>
<dbReference type="PANTHER" id="PTHR17972:SF0">
    <property type="entry name" value="NUCLEOLAR PROTEIN 6"/>
    <property type="match status" value="1"/>
</dbReference>
<dbReference type="RefSeq" id="XP_028478905.1">
    <property type="nucleotide sequence ID" value="XM_028619933.1"/>
</dbReference>
<evidence type="ECO:0000256" key="6">
    <source>
        <dbReference type="SAM" id="MobiDB-lite"/>
    </source>
</evidence>
<evidence type="ECO:0000256" key="4">
    <source>
        <dbReference type="ARBA" id="ARBA00023242"/>
    </source>
</evidence>
<feature type="domain" description="Nrap protein" evidence="10">
    <location>
        <begin position="696"/>
        <end position="900"/>
    </location>
</feature>
<feature type="domain" description="Nrap protein" evidence="9">
    <location>
        <begin position="530"/>
        <end position="667"/>
    </location>
</feature>
<dbReference type="InterPro" id="IPR035371">
    <property type="entry name" value="Nrap_D6"/>
</dbReference>
<dbReference type="Pfam" id="PF03813">
    <property type="entry name" value="Nrap"/>
    <property type="match status" value="1"/>
</dbReference>
<dbReference type="GeneID" id="39588889"/>
<dbReference type="GO" id="GO:0034456">
    <property type="term" value="C:UTP-C complex"/>
    <property type="evidence" value="ECO:0007669"/>
    <property type="project" value="TreeGrafter"/>
</dbReference>
<dbReference type="GO" id="GO:0032545">
    <property type="term" value="C:CURI complex"/>
    <property type="evidence" value="ECO:0007669"/>
    <property type="project" value="TreeGrafter"/>
</dbReference>
<dbReference type="STRING" id="105984.A0A427Y4W1"/>
<feature type="region of interest" description="Disordered" evidence="6">
    <location>
        <begin position="1"/>
        <end position="92"/>
    </location>
</feature>
<evidence type="ECO:0000256" key="1">
    <source>
        <dbReference type="ARBA" id="ARBA00004604"/>
    </source>
</evidence>
<keyword evidence="3 5" id="KW-0694">RNA-binding</keyword>
<keyword evidence="5" id="KW-0690">Ribosome biogenesis</keyword>
<keyword evidence="5" id="KW-0687">Ribonucleoprotein</keyword>
<dbReference type="AlphaFoldDB" id="A0A427Y4W1"/>